<gene>
    <name evidence="1" type="ORF">ACFW88_26915</name>
</gene>
<comment type="caution">
    <text evidence="1">The sequence shown here is derived from an EMBL/GenBank/DDBJ whole genome shotgun (WGS) entry which is preliminary data.</text>
</comment>
<proteinExistence type="predicted"/>
<evidence type="ECO:0000313" key="1">
    <source>
        <dbReference type="EMBL" id="MFE1754131.1"/>
    </source>
</evidence>
<dbReference type="Proteomes" id="UP001599756">
    <property type="component" value="Unassembled WGS sequence"/>
</dbReference>
<dbReference type="EMBL" id="JBHYTS010000052">
    <property type="protein sequence ID" value="MFE1754131.1"/>
    <property type="molecule type" value="Genomic_DNA"/>
</dbReference>
<reference evidence="1 2" key="1">
    <citation type="submission" date="2024-09" db="EMBL/GenBank/DDBJ databases">
        <title>The Natural Products Discovery Center: Release of the First 8490 Sequenced Strains for Exploring Actinobacteria Biosynthetic Diversity.</title>
        <authorList>
            <person name="Kalkreuter E."/>
            <person name="Kautsar S.A."/>
            <person name="Yang D."/>
            <person name="Bader C.D."/>
            <person name="Teijaro C.N."/>
            <person name="Fluegel L."/>
            <person name="Davis C.M."/>
            <person name="Simpson J.R."/>
            <person name="Lauterbach L."/>
            <person name="Steele A.D."/>
            <person name="Gui C."/>
            <person name="Meng S."/>
            <person name="Li G."/>
            <person name="Viehrig K."/>
            <person name="Ye F."/>
            <person name="Su P."/>
            <person name="Kiefer A.F."/>
            <person name="Nichols A."/>
            <person name="Cepeda A.J."/>
            <person name="Yan W."/>
            <person name="Fan B."/>
            <person name="Jiang Y."/>
            <person name="Adhikari A."/>
            <person name="Zheng C.-J."/>
            <person name="Schuster L."/>
            <person name="Cowan T.M."/>
            <person name="Smanski M.J."/>
            <person name="Chevrette M.G."/>
            <person name="De Carvalho L.P.S."/>
            <person name="Shen B."/>
        </authorList>
    </citation>
    <scope>NUCLEOTIDE SEQUENCE [LARGE SCALE GENOMIC DNA]</scope>
    <source>
        <strain evidence="1 2">NPDC059500</strain>
    </source>
</reference>
<protein>
    <submittedName>
        <fullName evidence="1">Uncharacterized protein</fullName>
    </submittedName>
</protein>
<name>A0ABW6HCR4_9ACTN</name>
<keyword evidence="2" id="KW-1185">Reference proteome</keyword>
<sequence length="55" mass="5576">MLGRTVARHGHNSARYVRGFGAAVIAVAALITAANAGPARAAEPVPPAQQSVQAR</sequence>
<dbReference type="RefSeq" id="WP_381797812.1">
    <property type="nucleotide sequence ID" value="NZ_JBHYTS010000052.1"/>
</dbReference>
<evidence type="ECO:0000313" key="2">
    <source>
        <dbReference type="Proteomes" id="UP001599756"/>
    </source>
</evidence>
<accession>A0ABW6HCR4</accession>
<organism evidence="1 2">
    <name type="scientific">Streptomyces anandii</name>
    <dbReference type="NCBI Taxonomy" id="285454"/>
    <lineage>
        <taxon>Bacteria</taxon>
        <taxon>Bacillati</taxon>
        <taxon>Actinomycetota</taxon>
        <taxon>Actinomycetes</taxon>
        <taxon>Kitasatosporales</taxon>
        <taxon>Streptomycetaceae</taxon>
        <taxon>Streptomyces</taxon>
    </lineage>
</organism>